<comment type="cofactor">
    <cofactor evidence="3">
        <name>Zn(2+)</name>
        <dbReference type="ChEBI" id="CHEBI:29105"/>
    </cofactor>
</comment>
<dbReference type="PANTHER" id="PTHR34448:SF1">
    <property type="entry name" value="BLL6088 PROTEIN"/>
    <property type="match status" value="1"/>
</dbReference>
<dbReference type="Proteomes" id="UP000515472">
    <property type="component" value="Chromosome"/>
</dbReference>
<comment type="cofactor">
    <cofactor evidence="1">
        <name>Co(2+)</name>
        <dbReference type="ChEBI" id="CHEBI:48828"/>
    </cofactor>
</comment>
<dbReference type="GO" id="GO:0004177">
    <property type="term" value="F:aminopeptidase activity"/>
    <property type="evidence" value="ECO:0007669"/>
    <property type="project" value="UniProtKB-KW"/>
</dbReference>
<dbReference type="Gene3D" id="3.40.1830.10">
    <property type="entry name" value="Thermophilic metalloprotease (M29)"/>
    <property type="match status" value="1"/>
</dbReference>
<evidence type="ECO:0000256" key="8">
    <source>
        <dbReference type="ARBA" id="ARBA00022801"/>
    </source>
</evidence>
<dbReference type="KEGG" id="gbn:GEOBRER4_28150"/>
<evidence type="ECO:0000256" key="7">
    <source>
        <dbReference type="ARBA" id="ARBA00022723"/>
    </source>
</evidence>
<evidence type="ECO:0000256" key="5">
    <source>
        <dbReference type="ARBA" id="ARBA00022438"/>
    </source>
</evidence>
<sequence length="367" mass="41549">MKDPRLRQFAEVLVDYSARVQKGDVVLISCAGTEGAPLVKELYALCLERGAKYVEYEFTIPDINRYFYNLASAEQLSYFPQHKLDFMKQADVYIGLTAADNSMVMAKAKQSSMIAWSKVVRPIIDQRVKHTRWVITRYPTQSAAQEARMSLDEYEDYLFAACCMDWEEESRKQDALKACVDAADRVRIKASDTDLSFSIKGLPGIKCDGRLNIPDGEVFTAPVRNSVQGYITYNCPTVYQGKEFNNIRLEFENGRIVRANSPGMDEELNRILDTDDGARYVGEFAIGVNPKITVPMRNILFDEKIFGSIHFTPGQAYDECDNGNRSAVHWDMVKILAGDGELWFDDILIQKDGLFVHEPLLGLNPEV</sequence>
<keyword evidence="11" id="KW-1185">Reference proteome</keyword>
<dbReference type="PANTHER" id="PTHR34448">
    <property type="entry name" value="AMINOPEPTIDASE"/>
    <property type="match status" value="1"/>
</dbReference>
<proteinExistence type="inferred from homology"/>
<evidence type="ECO:0000313" key="10">
    <source>
        <dbReference type="EMBL" id="BCG48065.1"/>
    </source>
</evidence>
<evidence type="ECO:0000256" key="3">
    <source>
        <dbReference type="ARBA" id="ARBA00001947"/>
    </source>
</evidence>
<keyword evidence="5 10" id="KW-0031">Aminopeptidase</keyword>
<dbReference type="RefSeq" id="WP_185242872.1">
    <property type="nucleotide sequence ID" value="NZ_AP023213.1"/>
</dbReference>
<evidence type="ECO:0000256" key="1">
    <source>
        <dbReference type="ARBA" id="ARBA00001941"/>
    </source>
</evidence>
<keyword evidence="9" id="KW-0482">Metalloprotease</keyword>
<evidence type="ECO:0000256" key="6">
    <source>
        <dbReference type="ARBA" id="ARBA00022670"/>
    </source>
</evidence>
<dbReference type="SUPFAM" id="SSF144052">
    <property type="entry name" value="Thermophilic metalloprotease-like"/>
    <property type="match status" value="1"/>
</dbReference>
<evidence type="ECO:0000256" key="9">
    <source>
        <dbReference type="ARBA" id="ARBA00023049"/>
    </source>
</evidence>
<keyword evidence="8" id="KW-0378">Hydrolase</keyword>
<dbReference type="GO" id="GO:0008237">
    <property type="term" value="F:metallopeptidase activity"/>
    <property type="evidence" value="ECO:0007669"/>
    <property type="project" value="UniProtKB-KW"/>
</dbReference>
<dbReference type="GO" id="GO:0046872">
    <property type="term" value="F:metal ion binding"/>
    <property type="evidence" value="ECO:0007669"/>
    <property type="project" value="UniProtKB-KW"/>
</dbReference>
<organism evidence="10 11">
    <name type="scientific">Citrifermentans bremense</name>
    <dbReference type="NCBI Taxonomy" id="60035"/>
    <lineage>
        <taxon>Bacteria</taxon>
        <taxon>Pseudomonadati</taxon>
        <taxon>Thermodesulfobacteriota</taxon>
        <taxon>Desulfuromonadia</taxon>
        <taxon>Geobacterales</taxon>
        <taxon>Geobacteraceae</taxon>
        <taxon>Citrifermentans</taxon>
    </lineage>
</organism>
<gene>
    <name evidence="10" type="ORF">GEOBRER4_n2933</name>
</gene>
<keyword evidence="7" id="KW-0479">Metal-binding</keyword>
<comment type="cofactor">
    <cofactor evidence="2">
        <name>Mg(2+)</name>
        <dbReference type="ChEBI" id="CHEBI:18420"/>
    </cofactor>
</comment>
<comment type="similarity">
    <text evidence="4">Belongs to the peptidase M29 family.</text>
</comment>
<dbReference type="InterPro" id="IPR035097">
    <property type="entry name" value="M29_N-terminal"/>
</dbReference>
<evidence type="ECO:0000256" key="4">
    <source>
        <dbReference type="ARBA" id="ARBA00008236"/>
    </source>
</evidence>
<reference evidence="10 11" key="1">
    <citation type="submission" date="2020-06" db="EMBL/GenBank/DDBJ databases">
        <title>Interaction of electrochemicaly active bacteria, Geobacter bremensis R4 on different carbon anode.</title>
        <authorList>
            <person name="Meng L."/>
            <person name="Yoshida N."/>
        </authorList>
    </citation>
    <scope>NUCLEOTIDE SEQUENCE [LARGE SCALE GENOMIC DNA]</scope>
    <source>
        <strain evidence="10 11">R4</strain>
    </source>
</reference>
<evidence type="ECO:0000256" key="2">
    <source>
        <dbReference type="ARBA" id="ARBA00001946"/>
    </source>
</evidence>
<dbReference type="InterPro" id="IPR052170">
    <property type="entry name" value="M29_Exopeptidase"/>
</dbReference>
<dbReference type="EMBL" id="AP023213">
    <property type="protein sequence ID" value="BCG48065.1"/>
    <property type="molecule type" value="Genomic_DNA"/>
</dbReference>
<accession>A0A6S6M9C3</accession>
<keyword evidence="6" id="KW-0645">Protease</keyword>
<dbReference type="GO" id="GO:0006508">
    <property type="term" value="P:proteolysis"/>
    <property type="evidence" value="ECO:0007669"/>
    <property type="project" value="UniProtKB-KW"/>
</dbReference>
<dbReference type="Pfam" id="PF02073">
    <property type="entry name" value="Peptidase_M29"/>
    <property type="match status" value="1"/>
</dbReference>
<evidence type="ECO:0000313" key="11">
    <source>
        <dbReference type="Proteomes" id="UP000515472"/>
    </source>
</evidence>
<dbReference type="InterPro" id="IPR000787">
    <property type="entry name" value="Peptidase_M29"/>
</dbReference>
<name>A0A6S6M9C3_9BACT</name>
<protein>
    <submittedName>
        <fullName evidence="10">Aminopeptidase</fullName>
    </submittedName>
</protein>
<dbReference type="AlphaFoldDB" id="A0A6S6M9C3"/>